<evidence type="ECO:0000313" key="2">
    <source>
        <dbReference type="EMBL" id="EGW08003.1"/>
    </source>
</evidence>
<feature type="region of interest" description="Disordered" evidence="1">
    <location>
        <begin position="36"/>
        <end position="73"/>
    </location>
</feature>
<protein>
    <submittedName>
        <fullName evidence="2">Uncharacterized protein</fullName>
    </submittedName>
</protein>
<evidence type="ECO:0000256" key="1">
    <source>
        <dbReference type="SAM" id="MobiDB-lite"/>
    </source>
</evidence>
<dbReference type="AlphaFoldDB" id="G3HZ37"/>
<feature type="compositionally biased region" description="Basic and acidic residues" evidence="1">
    <location>
        <begin position="36"/>
        <end position="60"/>
    </location>
</feature>
<proteinExistence type="predicted"/>
<reference evidence="3" key="1">
    <citation type="journal article" date="2011" name="Nat. Biotechnol.">
        <title>The genomic sequence of the Chinese hamster ovary (CHO)-K1 cell line.</title>
        <authorList>
            <person name="Xu X."/>
            <person name="Nagarajan H."/>
            <person name="Lewis N.E."/>
            <person name="Pan S."/>
            <person name="Cai Z."/>
            <person name="Liu X."/>
            <person name="Chen W."/>
            <person name="Xie M."/>
            <person name="Wang W."/>
            <person name="Hammond S."/>
            <person name="Andersen M.R."/>
            <person name="Neff N."/>
            <person name="Passarelli B."/>
            <person name="Koh W."/>
            <person name="Fan H.C."/>
            <person name="Wang J."/>
            <person name="Gui Y."/>
            <person name="Lee K.H."/>
            <person name="Betenbaugh M.J."/>
            <person name="Quake S.R."/>
            <person name="Famili I."/>
            <person name="Palsson B.O."/>
            <person name="Wang J."/>
        </authorList>
    </citation>
    <scope>NUCLEOTIDE SEQUENCE [LARGE SCALE GENOMIC DNA]</scope>
    <source>
        <strain evidence="3">CHO K1 cell line</strain>
    </source>
</reference>
<dbReference type="InParanoid" id="G3HZ37"/>
<dbReference type="EMBL" id="JH000957">
    <property type="protein sequence ID" value="EGW08003.1"/>
    <property type="molecule type" value="Genomic_DNA"/>
</dbReference>
<organism evidence="2 3">
    <name type="scientific">Cricetulus griseus</name>
    <name type="common">Chinese hamster</name>
    <name type="synonym">Cricetulus barabensis griseus</name>
    <dbReference type="NCBI Taxonomy" id="10029"/>
    <lineage>
        <taxon>Eukaryota</taxon>
        <taxon>Metazoa</taxon>
        <taxon>Chordata</taxon>
        <taxon>Craniata</taxon>
        <taxon>Vertebrata</taxon>
        <taxon>Euteleostomi</taxon>
        <taxon>Mammalia</taxon>
        <taxon>Eutheria</taxon>
        <taxon>Euarchontoglires</taxon>
        <taxon>Glires</taxon>
        <taxon>Rodentia</taxon>
        <taxon>Myomorpha</taxon>
        <taxon>Muroidea</taxon>
        <taxon>Cricetidae</taxon>
        <taxon>Cricetinae</taxon>
        <taxon>Cricetulus</taxon>
    </lineage>
</organism>
<gene>
    <name evidence="2" type="ORF">I79_016333</name>
</gene>
<evidence type="ECO:0000313" key="3">
    <source>
        <dbReference type="Proteomes" id="UP000001075"/>
    </source>
</evidence>
<name>G3HZ37_CRIGR</name>
<accession>G3HZ37</accession>
<dbReference type="Proteomes" id="UP000001075">
    <property type="component" value="Unassembled WGS sequence"/>
</dbReference>
<sequence length="73" mass="8125">MTSLGDNRPTHSRYHICQLHGLSQPTREPLLVCRTAEDDGRLGANERRVGRGHPESRAPEGTRPPPLRATHAH</sequence>